<keyword evidence="3" id="KW-1185">Reference proteome</keyword>
<feature type="region of interest" description="Disordered" evidence="1">
    <location>
        <begin position="40"/>
        <end position="72"/>
    </location>
</feature>
<accession>A0ABY5DQ34</accession>
<protein>
    <submittedName>
        <fullName evidence="2">Uncharacterized protein</fullName>
    </submittedName>
</protein>
<dbReference type="RefSeq" id="WP_254569764.1">
    <property type="nucleotide sequence ID" value="NZ_CP098502.1"/>
</dbReference>
<proteinExistence type="predicted"/>
<name>A0ABY5DQ34_9ACTN</name>
<sequence length="94" mass="9733">MATRAQVNALLDQGHSYETAGRTLGIPPGQAFMIVTGLPADGSDAPAPEDLASRRALPGSSQHLVNPPAMNPTRKASVMAWVQGRAARDLKGGS</sequence>
<evidence type="ECO:0000313" key="3">
    <source>
        <dbReference type="Proteomes" id="UP001056035"/>
    </source>
</evidence>
<organism evidence="2 3">
    <name type="scientific">Paraconexibacter antarcticus</name>
    <dbReference type="NCBI Taxonomy" id="2949664"/>
    <lineage>
        <taxon>Bacteria</taxon>
        <taxon>Bacillati</taxon>
        <taxon>Actinomycetota</taxon>
        <taxon>Thermoleophilia</taxon>
        <taxon>Solirubrobacterales</taxon>
        <taxon>Paraconexibacteraceae</taxon>
        <taxon>Paraconexibacter</taxon>
    </lineage>
</organism>
<gene>
    <name evidence="2" type="ORF">NBH00_16885</name>
</gene>
<dbReference type="EMBL" id="CP098502">
    <property type="protein sequence ID" value="UTI63029.1"/>
    <property type="molecule type" value="Genomic_DNA"/>
</dbReference>
<dbReference type="Proteomes" id="UP001056035">
    <property type="component" value="Chromosome"/>
</dbReference>
<reference evidence="2 3" key="1">
    <citation type="submission" date="2022-06" db="EMBL/GenBank/DDBJ databases">
        <title>Paraconexibacter antarcticus.</title>
        <authorList>
            <person name="Kim C.S."/>
        </authorList>
    </citation>
    <scope>NUCLEOTIDE SEQUENCE [LARGE SCALE GENOMIC DNA]</scope>
    <source>
        <strain evidence="2 3">02-257</strain>
    </source>
</reference>
<evidence type="ECO:0000313" key="2">
    <source>
        <dbReference type="EMBL" id="UTI63029.1"/>
    </source>
</evidence>
<evidence type="ECO:0000256" key="1">
    <source>
        <dbReference type="SAM" id="MobiDB-lite"/>
    </source>
</evidence>